<evidence type="ECO:0000256" key="2">
    <source>
        <dbReference type="ARBA" id="ARBA00004787"/>
    </source>
</evidence>
<dbReference type="InterPro" id="IPR001228">
    <property type="entry name" value="IspD"/>
</dbReference>
<dbReference type="EMBL" id="JAGSCS010000009">
    <property type="protein sequence ID" value="MBR0576339.1"/>
    <property type="molecule type" value="Genomic_DNA"/>
</dbReference>
<feature type="site" description="Transition state stabilizer" evidence="7">
    <location>
        <position position="14"/>
    </location>
</feature>
<evidence type="ECO:0000256" key="5">
    <source>
        <dbReference type="ARBA" id="ARBA00022695"/>
    </source>
</evidence>
<evidence type="ECO:0000256" key="3">
    <source>
        <dbReference type="ARBA" id="ARBA00009789"/>
    </source>
</evidence>
<comment type="pathway">
    <text evidence="2 7">Isoprenoid biosynthesis; isopentenyl diphosphate biosynthesis via DXP pathway; isopentenyl diphosphate from 1-deoxy-D-xylulose 5-phosphate: step 2/6.</text>
</comment>
<dbReference type="GO" id="GO:0019288">
    <property type="term" value="P:isopentenyl diphosphate biosynthetic process, methylerythritol 4-phosphate pathway"/>
    <property type="evidence" value="ECO:0007669"/>
    <property type="project" value="UniProtKB-UniRule"/>
</dbReference>
<dbReference type="Pfam" id="PF01128">
    <property type="entry name" value="IspD"/>
    <property type="match status" value="1"/>
</dbReference>
<dbReference type="PANTHER" id="PTHR32125">
    <property type="entry name" value="2-C-METHYL-D-ERYTHRITOL 4-PHOSPHATE CYTIDYLYLTRANSFERASE, CHLOROPLASTIC"/>
    <property type="match status" value="1"/>
</dbReference>
<dbReference type="EC" id="2.7.7.60" evidence="7"/>
<evidence type="ECO:0000313" key="8">
    <source>
        <dbReference type="EMBL" id="MBR0576339.1"/>
    </source>
</evidence>
<dbReference type="CDD" id="cd02516">
    <property type="entry name" value="CDP-ME_synthetase"/>
    <property type="match status" value="1"/>
</dbReference>
<keyword evidence="5 7" id="KW-0548">Nucleotidyltransferase</keyword>
<feature type="site" description="Positions MEP for the nucleophilic attack" evidence="7">
    <location>
        <position position="153"/>
    </location>
</feature>
<dbReference type="NCBIfam" id="TIGR00453">
    <property type="entry name" value="ispD"/>
    <property type="match status" value="1"/>
</dbReference>
<feature type="site" description="Positions MEP for the nucleophilic attack" evidence="7">
    <location>
        <position position="209"/>
    </location>
</feature>
<dbReference type="AlphaFoldDB" id="A0A941CQP2"/>
<organism evidence="8 9">
    <name type="scientific">Proteiniclasticum sediminis</name>
    <dbReference type="NCBI Taxonomy" id="2804028"/>
    <lineage>
        <taxon>Bacteria</taxon>
        <taxon>Bacillati</taxon>
        <taxon>Bacillota</taxon>
        <taxon>Clostridia</taxon>
        <taxon>Eubacteriales</taxon>
        <taxon>Clostridiaceae</taxon>
        <taxon>Proteiniclasticum</taxon>
    </lineage>
</organism>
<dbReference type="GO" id="GO:0050518">
    <property type="term" value="F:2-C-methyl-D-erythritol 4-phosphate cytidylyltransferase activity"/>
    <property type="evidence" value="ECO:0007669"/>
    <property type="project" value="UniProtKB-UniRule"/>
</dbReference>
<dbReference type="InterPro" id="IPR050088">
    <property type="entry name" value="IspD/TarI_cytidylyltransf_bact"/>
</dbReference>
<evidence type="ECO:0000256" key="6">
    <source>
        <dbReference type="ARBA" id="ARBA00023229"/>
    </source>
</evidence>
<keyword evidence="9" id="KW-1185">Reference proteome</keyword>
<comment type="catalytic activity">
    <reaction evidence="1 7">
        <text>2-C-methyl-D-erythritol 4-phosphate + CTP + H(+) = 4-CDP-2-C-methyl-D-erythritol + diphosphate</text>
        <dbReference type="Rhea" id="RHEA:13429"/>
        <dbReference type="ChEBI" id="CHEBI:15378"/>
        <dbReference type="ChEBI" id="CHEBI:33019"/>
        <dbReference type="ChEBI" id="CHEBI:37563"/>
        <dbReference type="ChEBI" id="CHEBI:57823"/>
        <dbReference type="ChEBI" id="CHEBI:58262"/>
        <dbReference type="EC" id="2.7.7.60"/>
    </reaction>
</comment>
<gene>
    <name evidence="7 8" type="primary">ispD</name>
    <name evidence="8" type="ORF">KCG48_08275</name>
</gene>
<evidence type="ECO:0000256" key="1">
    <source>
        <dbReference type="ARBA" id="ARBA00001282"/>
    </source>
</evidence>
<feature type="site" description="Transition state stabilizer" evidence="7">
    <location>
        <position position="21"/>
    </location>
</feature>
<dbReference type="Gene3D" id="3.90.550.10">
    <property type="entry name" value="Spore Coat Polysaccharide Biosynthesis Protein SpsA, Chain A"/>
    <property type="match status" value="1"/>
</dbReference>
<evidence type="ECO:0000256" key="7">
    <source>
        <dbReference type="HAMAP-Rule" id="MF_00108"/>
    </source>
</evidence>
<dbReference type="HAMAP" id="MF_00108">
    <property type="entry name" value="IspD"/>
    <property type="match status" value="1"/>
</dbReference>
<dbReference type="PANTHER" id="PTHR32125:SF4">
    <property type="entry name" value="2-C-METHYL-D-ERYTHRITOL 4-PHOSPHATE CYTIDYLYLTRANSFERASE, CHLOROPLASTIC"/>
    <property type="match status" value="1"/>
</dbReference>
<dbReference type="InterPro" id="IPR034683">
    <property type="entry name" value="IspD/TarI"/>
</dbReference>
<accession>A0A941CQP2</accession>
<evidence type="ECO:0000313" key="9">
    <source>
        <dbReference type="Proteomes" id="UP000675379"/>
    </source>
</evidence>
<comment type="similarity">
    <text evidence="3 7">Belongs to the IspD/TarI cytidylyltransferase family. IspD subfamily.</text>
</comment>
<dbReference type="RefSeq" id="WP_211801233.1">
    <property type="nucleotide sequence ID" value="NZ_JAGSCS010000009.1"/>
</dbReference>
<dbReference type="FunFam" id="3.90.550.10:FF:000003">
    <property type="entry name" value="2-C-methyl-D-erythritol 4-phosphate cytidylyltransferase"/>
    <property type="match status" value="1"/>
</dbReference>
<dbReference type="PROSITE" id="PS01295">
    <property type="entry name" value="ISPD"/>
    <property type="match status" value="1"/>
</dbReference>
<dbReference type="Proteomes" id="UP000675379">
    <property type="component" value="Unassembled WGS sequence"/>
</dbReference>
<dbReference type="SUPFAM" id="SSF53448">
    <property type="entry name" value="Nucleotide-diphospho-sugar transferases"/>
    <property type="match status" value="1"/>
</dbReference>
<keyword evidence="6 7" id="KW-0414">Isoprene biosynthesis</keyword>
<reference evidence="8" key="1">
    <citation type="submission" date="2021-04" db="EMBL/GenBank/DDBJ databases">
        <title>Proteiniclasticum sedimins sp. nov., an obligate anaerobic bacterium isolated from anaerobic sludge.</title>
        <authorList>
            <person name="Liu J."/>
        </authorList>
    </citation>
    <scope>NUCLEOTIDE SEQUENCE</scope>
    <source>
        <strain evidence="8">BAD-10</strain>
    </source>
</reference>
<dbReference type="InterPro" id="IPR018294">
    <property type="entry name" value="ISPD_synthase_CS"/>
</dbReference>
<comment type="caution">
    <text evidence="8">The sequence shown here is derived from an EMBL/GenBank/DDBJ whole genome shotgun (WGS) entry which is preliminary data.</text>
</comment>
<name>A0A941CQP2_9CLOT</name>
<sequence>MVYGLIVSGGKGIRMGSEIPKQFLPLGGIPVLIRTLMIFDACPQVDALVLVLPEAYLEYFDTLGYSPNKPLYRVKAGEERQDSVRHGLELIVELDPESLVLIHDGVRPLVSPEVLETGVRLAMIHGAAACGVKPKDTVKEMGSDGLSAGTLDRAKLFLIHTPQVFQSAQILSAHRKILLEGIPVTDDTTVFERYYYPVRLFEDSYANIKITTVEDLIMAEALLKV</sequence>
<comment type="function">
    <text evidence="7">Catalyzes the formation of 4-diphosphocytidyl-2-C-methyl-D-erythritol from CTP and 2-C-methyl-D-erythritol 4-phosphate (MEP).</text>
</comment>
<evidence type="ECO:0000256" key="4">
    <source>
        <dbReference type="ARBA" id="ARBA00022679"/>
    </source>
</evidence>
<keyword evidence="4 7" id="KW-0808">Transferase</keyword>
<proteinExistence type="inferred from homology"/>
<dbReference type="InterPro" id="IPR029044">
    <property type="entry name" value="Nucleotide-diphossugar_trans"/>
</dbReference>
<protein>
    <recommendedName>
        <fullName evidence="7">2-C-methyl-D-erythritol 4-phosphate cytidylyltransferase</fullName>
        <ecNumber evidence="7">2.7.7.60</ecNumber>
    </recommendedName>
    <alternativeName>
        <fullName evidence="7">4-diphosphocytidyl-2C-methyl-D-erythritol synthase</fullName>
    </alternativeName>
    <alternativeName>
        <fullName evidence="7">MEP cytidylyltransferase</fullName>
        <shortName evidence="7">MCT</shortName>
    </alternativeName>
</protein>